<evidence type="ECO:0000313" key="1">
    <source>
        <dbReference type="EMBL" id="KAA1083963.1"/>
    </source>
</evidence>
<dbReference type="Proteomes" id="UP000324748">
    <property type="component" value="Unassembled WGS sequence"/>
</dbReference>
<name>A0A5B0N669_PUCGR</name>
<dbReference type="AlphaFoldDB" id="A0A5B0N669"/>
<organism evidence="1 2">
    <name type="scientific">Puccinia graminis f. sp. tritici</name>
    <dbReference type="NCBI Taxonomy" id="56615"/>
    <lineage>
        <taxon>Eukaryota</taxon>
        <taxon>Fungi</taxon>
        <taxon>Dikarya</taxon>
        <taxon>Basidiomycota</taxon>
        <taxon>Pucciniomycotina</taxon>
        <taxon>Pucciniomycetes</taxon>
        <taxon>Pucciniales</taxon>
        <taxon>Pucciniaceae</taxon>
        <taxon>Puccinia</taxon>
    </lineage>
</organism>
<accession>A0A5B0N669</accession>
<dbReference type="EMBL" id="VSWC01000118">
    <property type="protein sequence ID" value="KAA1083963.1"/>
    <property type="molecule type" value="Genomic_DNA"/>
</dbReference>
<proteinExistence type="predicted"/>
<keyword evidence="2" id="KW-1185">Reference proteome</keyword>
<sequence>MYSGFWSVEKNLKCGRYPPTGAKVPSLHWGLLGLSQLDTNAENNQIENLDLFTSLPLANLTSKQKLQVMKRELQQQLLQHATIFEGWSSDVVWLCNCCKPSKNQSSSSKWYNLKW</sequence>
<evidence type="ECO:0000313" key="2">
    <source>
        <dbReference type="Proteomes" id="UP000324748"/>
    </source>
</evidence>
<comment type="caution">
    <text evidence="1">The sequence shown here is derived from an EMBL/GenBank/DDBJ whole genome shotgun (WGS) entry which is preliminary data.</text>
</comment>
<protein>
    <submittedName>
        <fullName evidence="1">Uncharacterized protein</fullName>
    </submittedName>
</protein>
<gene>
    <name evidence="1" type="ORF">PGT21_050265</name>
</gene>
<reference evidence="1 2" key="1">
    <citation type="submission" date="2019-05" db="EMBL/GenBank/DDBJ databases">
        <title>Emergence of the Ug99 lineage of the wheat stem rust pathogen through somatic hybridization.</title>
        <authorList>
            <person name="Li F."/>
            <person name="Upadhyaya N.M."/>
            <person name="Sperschneider J."/>
            <person name="Matny O."/>
            <person name="Nguyen-Phuc H."/>
            <person name="Mago R."/>
            <person name="Raley C."/>
            <person name="Miller M.E."/>
            <person name="Silverstein K.A.T."/>
            <person name="Henningsen E."/>
            <person name="Hirsch C.D."/>
            <person name="Visser B."/>
            <person name="Pretorius Z.A."/>
            <person name="Steffenson B.J."/>
            <person name="Schwessinger B."/>
            <person name="Dodds P.N."/>
            <person name="Figueroa M."/>
        </authorList>
    </citation>
    <scope>NUCLEOTIDE SEQUENCE [LARGE SCALE GENOMIC DNA]</scope>
    <source>
        <strain evidence="1">21-0</strain>
    </source>
</reference>